<dbReference type="FunFam" id="2.40.50.140:FF:000080">
    <property type="entry name" value="Aspartate--tRNA ligase"/>
    <property type="match status" value="1"/>
</dbReference>
<dbReference type="Pfam" id="PF00152">
    <property type="entry name" value="tRNA-synt_2"/>
    <property type="match status" value="1"/>
</dbReference>
<keyword evidence="4 9" id="KW-0547">Nucleotide-binding</keyword>
<comment type="caution">
    <text evidence="11">The sequence shown here is derived from an EMBL/GenBank/DDBJ whole genome shotgun (WGS) entry which is preliminary data.</text>
</comment>
<comment type="catalytic activity">
    <reaction evidence="8 9">
        <text>tRNA(Asp) + L-aspartate + ATP = L-aspartyl-tRNA(Asp) + AMP + diphosphate</text>
        <dbReference type="Rhea" id="RHEA:19649"/>
        <dbReference type="Rhea" id="RHEA-COMP:9660"/>
        <dbReference type="Rhea" id="RHEA-COMP:9678"/>
        <dbReference type="ChEBI" id="CHEBI:29991"/>
        <dbReference type="ChEBI" id="CHEBI:30616"/>
        <dbReference type="ChEBI" id="CHEBI:33019"/>
        <dbReference type="ChEBI" id="CHEBI:78442"/>
        <dbReference type="ChEBI" id="CHEBI:78516"/>
        <dbReference type="ChEBI" id="CHEBI:456215"/>
        <dbReference type="EC" id="6.1.1.12"/>
    </reaction>
</comment>
<feature type="domain" description="Aminoacyl-transfer RNA synthetases class-II family profile" evidence="10">
    <location>
        <begin position="141"/>
        <end position="555"/>
    </location>
</feature>
<dbReference type="CDD" id="cd00777">
    <property type="entry name" value="AspRS_core"/>
    <property type="match status" value="1"/>
</dbReference>
<dbReference type="InterPro" id="IPR006195">
    <property type="entry name" value="aa-tRNA-synth_II"/>
</dbReference>
<evidence type="ECO:0000256" key="7">
    <source>
        <dbReference type="ARBA" id="ARBA00023146"/>
    </source>
</evidence>
<evidence type="ECO:0000259" key="10">
    <source>
        <dbReference type="PROSITE" id="PS50862"/>
    </source>
</evidence>
<comment type="subcellular location">
    <subcellularLocation>
        <location evidence="9">Cytoplasm</location>
    </subcellularLocation>
</comment>
<evidence type="ECO:0000256" key="3">
    <source>
        <dbReference type="ARBA" id="ARBA00022598"/>
    </source>
</evidence>
<dbReference type="GO" id="GO:0004815">
    <property type="term" value="F:aspartate-tRNA ligase activity"/>
    <property type="evidence" value="ECO:0007669"/>
    <property type="project" value="UniProtKB-UniRule"/>
</dbReference>
<reference evidence="11 12" key="1">
    <citation type="submission" date="2019-09" db="EMBL/GenBank/DDBJ databases">
        <authorList>
            <person name="Li Y."/>
        </authorList>
    </citation>
    <scope>NUCLEOTIDE SEQUENCE [LARGE SCALE GENOMIC DNA]</scope>
    <source>
        <strain evidence="11 12">L3-3HA</strain>
    </source>
</reference>
<dbReference type="PROSITE" id="PS50862">
    <property type="entry name" value="AA_TRNA_LIGASE_II"/>
    <property type="match status" value="1"/>
</dbReference>
<dbReference type="OrthoDB" id="9802326at2"/>
<keyword evidence="7 9" id="KW-0030">Aminoacyl-tRNA synthetase</keyword>
<keyword evidence="12" id="KW-1185">Reference proteome</keyword>
<evidence type="ECO:0000256" key="2">
    <source>
        <dbReference type="ARBA" id="ARBA00022490"/>
    </source>
</evidence>
<keyword evidence="3 9" id="KW-0436">Ligase</keyword>
<keyword evidence="2 9" id="KW-0963">Cytoplasm</keyword>
<dbReference type="InterPro" id="IPR004364">
    <property type="entry name" value="Aa-tRNA-synt_II"/>
</dbReference>
<feature type="binding site" evidence="9">
    <location>
        <position position="217"/>
    </location>
    <ligand>
        <name>L-aspartate</name>
        <dbReference type="ChEBI" id="CHEBI:29991"/>
    </ligand>
</feature>
<feature type="binding site" evidence="9">
    <location>
        <position position="448"/>
    </location>
    <ligand>
        <name>L-aspartate</name>
        <dbReference type="ChEBI" id="CHEBI:29991"/>
    </ligand>
</feature>
<keyword evidence="6 9" id="KW-0648">Protein biosynthesis</keyword>
<comment type="caution">
    <text evidence="9">Lacks conserved residue(s) required for the propagation of feature annotation.</text>
</comment>
<dbReference type="Proteomes" id="UP000335415">
    <property type="component" value="Unassembled WGS sequence"/>
</dbReference>
<dbReference type="SUPFAM" id="SSF55261">
    <property type="entry name" value="GAD domain-like"/>
    <property type="match status" value="1"/>
</dbReference>
<dbReference type="SUPFAM" id="SSF55681">
    <property type="entry name" value="Class II aaRS and biotin synthetases"/>
    <property type="match status" value="1"/>
</dbReference>
<dbReference type="InterPro" id="IPR045864">
    <property type="entry name" value="aa-tRNA-synth_II/BPL/LPL"/>
</dbReference>
<dbReference type="InterPro" id="IPR012340">
    <property type="entry name" value="NA-bd_OB-fold"/>
</dbReference>
<dbReference type="RefSeq" id="WP_150433916.1">
    <property type="nucleotide sequence ID" value="NZ_VYKJ01000002.1"/>
</dbReference>
<dbReference type="Gene3D" id="2.40.50.140">
    <property type="entry name" value="Nucleic acid-binding proteins"/>
    <property type="match status" value="1"/>
</dbReference>
<dbReference type="CDD" id="cd04317">
    <property type="entry name" value="EcAspRS_like_N"/>
    <property type="match status" value="1"/>
</dbReference>
<dbReference type="Pfam" id="PF02938">
    <property type="entry name" value="GAD"/>
    <property type="match status" value="1"/>
</dbReference>
<evidence type="ECO:0000256" key="9">
    <source>
        <dbReference type="HAMAP-Rule" id="MF_00044"/>
    </source>
</evidence>
<dbReference type="InterPro" id="IPR002312">
    <property type="entry name" value="Asp/Asn-tRNA-synth_IIb"/>
</dbReference>
<dbReference type="GO" id="GO:0006422">
    <property type="term" value="P:aspartyl-tRNA aminoacylation"/>
    <property type="evidence" value="ECO:0007669"/>
    <property type="project" value="UniProtKB-UniRule"/>
</dbReference>
<dbReference type="InterPro" id="IPR004115">
    <property type="entry name" value="GAD-like_sf"/>
</dbReference>
<dbReference type="InterPro" id="IPR004365">
    <property type="entry name" value="NA-bd_OB_tRNA"/>
</dbReference>
<dbReference type="GO" id="GO:0005524">
    <property type="term" value="F:ATP binding"/>
    <property type="evidence" value="ECO:0007669"/>
    <property type="project" value="UniProtKB-UniRule"/>
</dbReference>
<evidence type="ECO:0000313" key="12">
    <source>
        <dbReference type="Proteomes" id="UP000335415"/>
    </source>
</evidence>
<dbReference type="PANTHER" id="PTHR22594">
    <property type="entry name" value="ASPARTYL/LYSYL-TRNA SYNTHETASE"/>
    <property type="match status" value="1"/>
</dbReference>
<evidence type="ECO:0000313" key="11">
    <source>
        <dbReference type="EMBL" id="KAA9001675.1"/>
    </source>
</evidence>
<evidence type="ECO:0000256" key="1">
    <source>
        <dbReference type="ARBA" id="ARBA00006303"/>
    </source>
</evidence>
<name>A0A5J5G493_9GAMM</name>
<protein>
    <recommendedName>
        <fullName evidence="9">Aspartate--tRNA ligase</fullName>
        <ecNumber evidence="9">6.1.1.12</ecNumber>
    </recommendedName>
    <alternativeName>
        <fullName evidence="9">Aspartyl-tRNA synthetase</fullName>
        <shortName evidence="9">AspRS</shortName>
    </alternativeName>
</protein>
<dbReference type="InterPro" id="IPR029351">
    <property type="entry name" value="GAD_dom"/>
</dbReference>
<dbReference type="PRINTS" id="PR01042">
    <property type="entry name" value="TRNASYNTHASP"/>
</dbReference>
<dbReference type="GO" id="GO:0005737">
    <property type="term" value="C:cytoplasm"/>
    <property type="evidence" value="ECO:0007669"/>
    <property type="project" value="UniProtKB-SubCell"/>
</dbReference>
<dbReference type="SUPFAM" id="SSF50249">
    <property type="entry name" value="Nucleic acid-binding proteins"/>
    <property type="match status" value="1"/>
</dbReference>
<evidence type="ECO:0000256" key="6">
    <source>
        <dbReference type="ARBA" id="ARBA00022917"/>
    </source>
</evidence>
<dbReference type="Pfam" id="PF01336">
    <property type="entry name" value="tRNA_anti-codon"/>
    <property type="match status" value="1"/>
</dbReference>
<dbReference type="Gene3D" id="3.30.1360.30">
    <property type="entry name" value="GAD-like domain"/>
    <property type="match status" value="1"/>
</dbReference>
<dbReference type="NCBIfam" id="TIGR00459">
    <property type="entry name" value="aspS_bact"/>
    <property type="match status" value="1"/>
</dbReference>
<feature type="binding site" evidence="9">
    <location>
        <position position="171"/>
    </location>
    <ligand>
        <name>L-aspartate</name>
        <dbReference type="ChEBI" id="CHEBI:29991"/>
    </ligand>
</feature>
<feature type="region of interest" description="Aspartate" evidence="9">
    <location>
        <begin position="195"/>
        <end position="198"/>
    </location>
</feature>
<proteinExistence type="inferred from homology"/>
<organism evidence="11 12">
    <name type="scientific">Affinibrenneria salicis</name>
    <dbReference type="NCBI Taxonomy" id="2590031"/>
    <lineage>
        <taxon>Bacteria</taxon>
        <taxon>Pseudomonadati</taxon>
        <taxon>Pseudomonadota</taxon>
        <taxon>Gammaproteobacteria</taxon>
        <taxon>Enterobacterales</taxon>
        <taxon>Pectobacteriaceae</taxon>
        <taxon>Affinibrenneria</taxon>
    </lineage>
</organism>
<comment type="subunit">
    <text evidence="9">Homodimer.</text>
</comment>
<dbReference type="InterPro" id="IPR047090">
    <property type="entry name" value="AspRS_core"/>
</dbReference>
<comment type="function">
    <text evidence="9">Catalyzes the attachment of L-aspartate to tRNA(Asp) in a two-step reaction: L-aspartate is first activated by ATP to form Asp-AMP and then transferred to the acceptor end of tRNA(Asp).</text>
</comment>
<evidence type="ECO:0000256" key="8">
    <source>
        <dbReference type="ARBA" id="ARBA00047904"/>
    </source>
</evidence>
<dbReference type="InterPro" id="IPR004524">
    <property type="entry name" value="Asp-tRNA-ligase_1"/>
</dbReference>
<evidence type="ECO:0000256" key="5">
    <source>
        <dbReference type="ARBA" id="ARBA00022840"/>
    </source>
</evidence>
<accession>A0A5J5G493</accession>
<dbReference type="AlphaFoldDB" id="A0A5J5G493"/>
<feature type="binding site" evidence="9">
    <location>
        <begin position="534"/>
        <end position="537"/>
    </location>
    <ligand>
        <name>ATP</name>
        <dbReference type="ChEBI" id="CHEBI:30616"/>
    </ligand>
</feature>
<dbReference type="InterPro" id="IPR047089">
    <property type="entry name" value="Asp-tRNA-ligase_1_N"/>
</dbReference>
<gene>
    <name evidence="9 11" type="primary">aspS</name>
    <name evidence="11" type="ORF">FJU30_05115</name>
</gene>
<feature type="binding site" evidence="9">
    <location>
        <position position="489"/>
    </location>
    <ligand>
        <name>L-aspartate</name>
        <dbReference type="ChEBI" id="CHEBI:29991"/>
    </ligand>
</feature>
<sequence length="597" mass="66593">MRTEYCGQLNLSHVGQEVTLCGWVNRRRDLGGLIFIDMRDREGLVQVFFDPDRQDAFKLASELRNEFCIQITGSVRARPDSQRNTEMSTGEVEVFASALTIINRSEPLPLDSNQTNTEEARLKYRYLDLRRPEMASRLKARARITSFVRRFMDSHGFLDIETPMLTKATPEGARDYLVPSRVHKGKFYALPQSPQLFKQLLMMSGFDRYYQIVKCFRDEDLRADRQPEFTQIDVETSFMTAPQVREVMEKLAHDLWLEIKGVDLGAFPIMTFAEAMRRFGSDKPDLRNPLELVDVADLVKAVEFKVFAGPANDAKGRVATIRVPGGAQLTRKQIDEYGKFVEIYGAKGLAWMKVNARANGLEGVQSPIAKFLSAEVLEAILQRTAAQDGDILFFGADSAKVVTDALGALRLKLGRDLQLTQEDRWAPLWVVDFPMFEDDGEGGLTAMHHPFTAPRDMTPAELAADPASAIANAYDMVVNGYEVGGGSVRIHNGEMQQTVFGILGINQQEQQEKFGFLLDALKFGTPPHAGLAFGLDRLVMLLTGTDNIRDVIAFPKTTAAACLMTEAPNFANPTSLSELSIAVVRKGTTSDDQDEKK</sequence>
<feature type="binding site" evidence="9">
    <location>
        <begin position="217"/>
        <end position="219"/>
    </location>
    <ligand>
        <name>ATP</name>
        <dbReference type="ChEBI" id="CHEBI:30616"/>
    </ligand>
</feature>
<dbReference type="Gene3D" id="3.30.930.10">
    <property type="entry name" value="Bira Bifunctional Protein, Domain 2"/>
    <property type="match status" value="1"/>
</dbReference>
<comment type="similarity">
    <text evidence="1 9">Belongs to the class-II aminoacyl-tRNA synthetase family. Type 1 subfamily.</text>
</comment>
<dbReference type="HAMAP" id="MF_00044">
    <property type="entry name" value="Asp_tRNA_synth_type1"/>
    <property type="match status" value="1"/>
</dbReference>
<feature type="binding site" evidence="9">
    <location>
        <position position="482"/>
    </location>
    <ligand>
        <name>ATP</name>
        <dbReference type="ChEBI" id="CHEBI:30616"/>
    </ligand>
</feature>
<dbReference type="GO" id="GO:0003676">
    <property type="term" value="F:nucleic acid binding"/>
    <property type="evidence" value="ECO:0007669"/>
    <property type="project" value="InterPro"/>
</dbReference>
<dbReference type="EMBL" id="VYKJ01000002">
    <property type="protein sequence ID" value="KAA9001675.1"/>
    <property type="molecule type" value="Genomic_DNA"/>
</dbReference>
<dbReference type="EC" id="6.1.1.12" evidence="9"/>
<dbReference type="NCBIfam" id="NF001750">
    <property type="entry name" value="PRK00476.1"/>
    <property type="match status" value="1"/>
</dbReference>
<evidence type="ECO:0000256" key="4">
    <source>
        <dbReference type="ARBA" id="ARBA00022741"/>
    </source>
</evidence>
<dbReference type="PANTHER" id="PTHR22594:SF5">
    <property type="entry name" value="ASPARTATE--TRNA LIGASE, MITOCHONDRIAL"/>
    <property type="match status" value="1"/>
</dbReference>
<keyword evidence="5 9" id="KW-0067">ATP-binding</keyword>
<feature type="binding site" evidence="9">
    <location>
        <position position="226"/>
    </location>
    <ligand>
        <name>ATP</name>
        <dbReference type="ChEBI" id="CHEBI:30616"/>
    </ligand>
</feature>